<dbReference type="InterPro" id="IPR051786">
    <property type="entry name" value="ASN_synthetase/amidase"/>
</dbReference>
<dbReference type="InterPro" id="IPR001962">
    <property type="entry name" value="Asn_synthase"/>
</dbReference>
<comment type="catalytic activity">
    <reaction evidence="4">
        <text>L-aspartate + L-glutamine + ATP + H2O = L-asparagine + L-glutamate + AMP + diphosphate + H(+)</text>
        <dbReference type="Rhea" id="RHEA:12228"/>
        <dbReference type="ChEBI" id="CHEBI:15377"/>
        <dbReference type="ChEBI" id="CHEBI:15378"/>
        <dbReference type="ChEBI" id="CHEBI:29985"/>
        <dbReference type="ChEBI" id="CHEBI:29991"/>
        <dbReference type="ChEBI" id="CHEBI:30616"/>
        <dbReference type="ChEBI" id="CHEBI:33019"/>
        <dbReference type="ChEBI" id="CHEBI:58048"/>
        <dbReference type="ChEBI" id="CHEBI:58359"/>
        <dbReference type="ChEBI" id="CHEBI:456215"/>
        <dbReference type="EC" id="6.3.5.4"/>
    </reaction>
</comment>
<dbReference type="EMBL" id="PVNH01000002">
    <property type="protein sequence ID" value="PRX50403.1"/>
    <property type="molecule type" value="Genomic_DNA"/>
</dbReference>
<evidence type="ECO:0000256" key="1">
    <source>
        <dbReference type="ARBA" id="ARBA00005187"/>
    </source>
</evidence>
<feature type="domain" description="Asparagine synthetase" evidence="5">
    <location>
        <begin position="217"/>
        <end position="600"/>
    </location>
</feature>
<dbReference type="AlphaFoldDB" id="A0A2T0M1E5"/>
<keyword evidence="3" id="KW-0061">Asparagine biosynthesis</keyword>
<dbReference type="EC" id="6.3.5.4" evidence="2"/>
<keyword evidence="7" id="KW-1185">Reference proteome</keyword>
<dbReference type="Pfam" id="PF00733">
    <property type="entry name" value="Asn_synthase"/>
    <property type="match status" value="1"/>
</dbReference>
<dbReference type="GO" id="GO:0004066">
    <property type="term" value="F:asparagine synthase (glutamine-hydrolyzing) activity"/>
    <property type="evidence" value="ECO:0007669"/>
    <property type="project" value="UniProtKB-EC"/>
</dbReference>
<evidence type="ECO:0000256" key="2">
    <source>
        <dbReference type="ARBA" id="ARBA00012737"/>
    </source>
</evidence>
<evidence type="ECO:0000259" key="5">
    <source>
        <dbReference type="Pfam" id="PF00733"/>
    </source>
</evidence>
<protein>
    <recommendedName>
        <fullName evidence="2">asparagine synthase (glutamine-hydrolyzing)</fullName>
        <ecNumber evidence="2">6.3.5.4</ecNumber>
    </recommendedName>
</protein>
<organism evidence="6 7">
    <name type="scientific">Prauserella shujinwangii</name>
    <dbReference type="NCBI Taxonomy" id="1453103"/>
    <lineage>
        <taxon>Bacteria</taxon>
        <taxon>Bacillati</taxon>
        <taxon>Actinomycetota</taxon>
        <taxon>Actinomycetes</taxon>
        <taxon>Pseudonocardiales</taxon>
        <taxon>Pseudonocardiaceae</taxon>
        <taxon>Prauserella</taxon>
    </lineage>
</organism>
<gene>
    <name evidence="6" type="ORF">B0I33_102524</name>
</gene>
<evidence type="ECO:0000256" key="3">
    <source>
        <dbReference type="ARBA" id="ARBA00022888"/>
    </source>
</evidence>
<dbReference type="SUPFAM" id="SSF52402">
    <property type="entry name" value="Adenine nucleotide alpha hydrolases-like"/>
    <property type="match status" value="1"/>
</dbReference>
<keyword evidence="3" id="KW-0028">Amino-acid biosynthesis</keyword>
<dbReference type="PANTHER" id="PTHR43284:SF1">
    <property type="entry name" value="ASPARAGINE SYNTHETASE"/>
    <property type="match status" value="1"/>
</dbReference>
<name>A0A2T0M1E5_9PSEU</name>
<dbReference type="Gene3D" id="3.40.50.620">
    <property type="entry name" value="HUPs"/>
    <property type="match status" value="2"/>
</dbReference>
<reference evidence="6 7" key="1">
    <citation type="submission" date="2018-03" db="EMBL/GenBank/DDBJ databases">
        <title>Genomic Encyclopedia of Type Strains, Phase III (KMG-III): the genomes of soil and plant-associated and newly described type strains.</title>
        <authorList>
            <person name="Whitman W."/>
        </authorList>
    </citation>
    <scope>NUCLEOTIDE SEQUENCE [LARGE SCALE GENOMIC DNA]</scope>
    <source>
        <strain evidence="6 7">CGMCC 4.7125</strain>
    </source>
</reference>
<evidence type="ECO:0000313" key="6">
    <source>
        <dbReference type="EMBL" id="PRX50403.1"/>
    </source>
</evidence>
<dbReference type="PANTHER" id="PTHR43284">
    <property type="entry name" value="ASPARAGINE SYNTHETASE (GLUTAMINE-HYDROLYZING)"/>
    <property type="match status" value="1"/>
</dbReference>
<evidence type="ECO:0000313" key="7">
    <source>
        <dbReference type="Proteomes" id="UP000238362"/>
    </source>
</evidence>
<dbReference type="GO" id="GO:0006529">
    <property type="term" value="P:asparagine biosynthetic process"/>
    <property type="evidence" value="ECO:0007669"/>
    <property type="project" value="UniProtKB-KW"/>
</dbReference>
<accession>A0A2T0M1E5</accession>
<dbReference type="Proteomes" id="UP000238362">
    <property type="component" value="Unassembled WGS sequence"/>
</dbReference>
<sequence length="623" mass="67417">MTDSVGTAGRGEAFFVVLPDHPDALAVASRLRGNTRVLHHASGRPWLVGRWRDHELKVATAGTDRLAVLGCCPAGPSELAGAAARLREPSRIDDFAHRLRGSSHLVASVDGRCRVQGTASGLRLVFHTTVDGVPVAADRADVLAALTGSGIDERALATRLLFPVPHPLPDRPVWREVHGVPAGHALLLHRDGRGSGISRWWSPPVPDRRLAEATADVHSALADAVAARTAPGGVVGCDLSGGLDSTSVCFLAARGPAKVVASTWPGLDPADDDLEWARRAIAHLPGVEHAVWPAERSPLVYADLLRIDDPLDEPTIGMLDRARLLSDLAPLIAKGCRVRLTGIGGDHVAWCSEAHYHTLLRTRPWQALPRLRGFRALFHWPLGALVRALADARSYPEWLAATAHHLRRPAAPPVTAALGWSAPPRLFDWITEDAARAAGDALREAATTAEPLGRTRGEHADLEQILSCTRIIRQWEHMSTRAGLPVQSPYFDDRVIEAFLSVRPEERVTPWRYKPVLTEAMRGTVPDECLSRTSKAQAALDAASGLRAHRGDLLALWEDSRLADLGLVDPGRLRELALRPATPALANAILYSTIGCEIWLRTLERTPDPLRDFLGSTDVPAVS</sequence>
<dbReference type="RefSeq" id="WP_106177490.1">
    <property type="nucleotide sequence ID" value="NZ_PVNH01000002.1"/>
</dbReference>
<dbReference type="InterPro" id="IPR014729">
    <property type="entry name" value="Rossmann-like_a/b/a_fold"/>
</dbReference>
<comment type="pathway">
    <text evidence="1">Amino-acid biosynthesis; L-asparagine biosynthesis; L-asparagine from L-aspartate (L-Gln route): step 1/1.</text>
</comment>
<proteinExistence type="predicted"/>
<comment type="caution">
    <text evidence="6">The sequence shown here is derived from an EMBL/GenBank/DDBJ whole genome shotgun (WGS) entry which is preliminary data.</text>
</comment>
<evidence type="ECO:0000256" key="4">
    <source>
        <dbReference type="ARBA" id="ARBA00048741"/>
    </source>
</evidence>